<dbReference type="AlphaFoldDB" id="X1F4P2"/>
<evidence type="ECO:0000313" key="1">
    <source>
        <dbReference type="EMBL" id="GAH39917.1"/>
    </source>
</evidence>
<comment type="caution">
    <text evidence="1">The sequence shown here is derived from an EMBL/GenBank/DDBJ whole genome shotgun (WGS) entry which is preliminary data.</text>
</comment>
<protein>
    <submittedName>
        <fullName evidence="1">Uncharacterized protein</fullName>
    </submittedName>
</protein>
<dbReference type="EMBL" id="BARU01010997">
    <property type="protein sequence ID" value="GAH39917.1"/>
    <property type="molecule type" value="Genomic_DNA"/>
</dbReference>
<feature type="non-terminal residue" evidence="1">
    <location>
        <position position="108"/>
    </location>
</feature>
<proteinExistence type="predicted"/>
<accession>X1F4P2</accession>
<reference evidence="1" key="1">
    <citation type="journal article" date="2014" name="Front. Microbiol.">
        <title>High frequency of phylogenetically diverse reductive dehalogenase-homologous genes in deep subseafloor sedimentary metagenomes.</title>
        <authorList>
            <person name="Kawai M."/>
            <person name="Futagami T."/>
            <person name="Toyoda A."/>
            <person name="Takaki Y."/>
            <person name="Nishi S."/>
            <person name="Hori S."/>
            <person name="Arai W."/>
            <person name="Tsubouchi T."/>
            <person name="Morono Y."/>
            <person name="Uchiyama I."/>
            <person name="Ito T."/>
            <person name="Fujiyama A."/>
            <person name="Inagaki F."/>
            <person name="Takami H."/>
        </authorList>
    </citation>
    <scope>NUCLEOTIDE SEQUENCE</scope>
    <source>
        <strain evidence="1">Expedition CK06-06</strain>
    </source>
</reference>
<name>X1F4P2_9ZZZZ</name>
<sequence length="108" mass="12065">MKNKLANHLLVCGVILTLFVSFANSGAFAQSEEEAEQVIQQASDKLKTVLSMLEELVDINSEARVIILQTDNSLQLINEAKQLFRDAQYDRSIQKANQALTQLEDIEA</sequence>
<gene>
    <name evidence="1" type="ORF">S03H2_20789</name>
</gene>
<organism evidence="1">
    <name type="scientific">marine sediment metagenome</name>
    <dbReference type="NCBI Taxonomy" id="412755"/>
    <lineage>
        <taxon>unclassified sequences</taxon>
        <taxon>metagenomes</taxon>
        <taxon>ecological metagenomes</taxon>
    </lineage>
</organism>